<dbReference type="GO" id="GO:0004792">
    <property type="term" value="F:thiosulfate-cyanide sulfurtransferase activity"/>
    <property type="evidence" value="ECO:0007669"/>
    <property type="project" value="UniProtKB-EC"/>
</dbReference>
<dbReference type="PROSITE" id="PS51257">
    <property type="entry name" value="PROKAR_LIPOPROTEIN"/>
    <property type="match status" value="1"/>
</dbReference>
<dbReference type="PANTHER" id="PTHR43855">
    <property type="entry name" value="THIOSULFATE SULFURTRANSFERASE"/>
    <property type="match status" value="1"/>
</dbReference>
<dbReference type="Pfam" id="PF00581">
    <property type="entry name" value="Rhodanese"/>
    <property type="match status" value="2"/>
</dbReference>
<evidence type="ECO:0000313" key="6">
    <source>
        <dbReference type="EMBL" id="MBS4538033.1"/>
    </source>
</evidence>
<dbReference type="CDD" id="cd01449">
    <property type="entry name" value="TST_Repeat_2"/>
    <property type="match status" value="1"/>
</dbReference>
<dbReference type="SMART" id="SM00450">
    <property type="entry name" value="RHOD"/>
    <property type="match status" value="2"/>
</dbReference>
<feature type="domain" description="Rhodanese" evidence="5">
    <location>
        <begin position="54"/>
        <end position="159"/>
    </location>
</feature>
<dbReference type="Proteomes" id="UP000724672">
    <property type="component" value="Unassembled WGS sequence"/>
</dbReference>
<comment type="caution">
    <text evidence="6">The sequence shown here is derived from an EMBL/GenBank/DDBJ whole genome shotgun (WGS) entry which is preliminary data.</text>
</comment>
<feature type="chain" id="PRO_5039042469" description="Sulfurtransferase" evidence="4">
    <location>
        <begin position="23"/>
        <end position="294"/>
    </location>
</feature>
<evidence type="ECO:0000256" key="3">
    <source>
        <dbReference type="RuleBase" id="RU000507"/>
    </source>
</evidence>
<evidence type="ECO:0000256" key="2">
    <source>
        <dbReference type="ARBA" id="ARBA00047549"/>
    </source>
</evidence>
<organism evidence="6 7">
    <name type="scientific">Anaeromonas frigoriresistens</name>
    <dbReference type="NCBI Taxonomy" id="2683708"/>
    <lineage>
        <taxon>Bacteria</taxon>
        <taxon>Bacillati</taxon>
        <taxon>Bacillota</taxon>
        <taxon>Tissierellia</taxon>
        <taxon>Tissierellales</taxon>
        <taxon>Thermohalobacteraceae</taxon>
        <taxon>Anaeromonas</taxon>
    </lineage>
</organism>
<keyword evidence="7" id="KW-1185">Reference proteome</keyword>
<dbReference type="RefSeq" id="WP_203365960.1">
    <property type="nucleotide sequence ID" value="NZ_WSFT01000028.1"/>
</dbReference>
<feature type="domain" description="Rhodanese" evidence="5">
    <location>
        <begin position="190"/>
        <end position="294"/>
    </location>
</feature>
<dbReference type="InterPro" id="IPR036873">
    <property type="entry name" value="Rhodanese-like_dom_sf"/>
</dbReference>
<dbReference type="InterPro" id="IPR051126">
    <property type="entry name" value="Thiosulfate_sulfurtransferase"/>
</dbReference>
<evidence type="ECO:0000313" key="7">
    <source>
        <dbReference type="Proteomes" id="UP000724672"/>
    </source>
</evidence>
<dbReference type="Gene3D" id="3.40.250.10">
    <property type="entry name" value="Rhodanese-like domain"/>
    <property type="match status" value="2"/>
</dbReference>
<sequence>MLKNKKGLVLVAILLIAVLALSACTKNVENTTSTNERGYAKPESIVTAEELKGMLDDVVVVDFTEKGGKYIPGAVKIERSAIQTEVDGTPGMNISKEQFEAMMSEAGIKNDDTVVIYDGDQELWASRVWWAMKVYGHENVKLLDGGIDAWISAEYETENDAAQPEATEYKAEDANEALVATIEEVEESFDNEEMLILDTRGDKEWNAGRIPGAVQLEWTQALNEDGTFKNADELKKLYEDAGVTADKVVIPHCKSGVRATHSLFVLTELLGYENVENYDGSWLEYEKSGLEIEK</sequence>
<comment type="catalytic activity">
    <reaction evidence="2">
        <text>thiosulfate + hydrogen cyanide = thiocyanate + sulfite + 2 H(+)</text>
        <dbReference type="Rhea" id="RHEA:16881"/>
        <dbReference type="ChEBI" id="CHEBI:15378"/>
        <dbReference type="ChEBI" id="CHEBI:17359"/>
        <dbReference type="ChEBI" id="CHEBI:18022"/>
        <dbReference type="ChEBI" id="CHEBI:18407"/>
        <dbReference type="ChEBI" id="CHEBI:33542"/>
        <dbReference type="EC" id="2.8.1.1"/>
    </reaction>
</comment>
<feature type="signal peptide" evidence="4">
    <location>
        <begin position="1"/>
        <end position="22"/>
    </location>
</feature>
<dbReference type="AlphaFoldDB" id="A0A942UT06"/>
<reference evidence="6" key="1">
    <citation type="submission" date="2019-12" db="EMBL/GenBank/DDBJ databases">
        <title>Clostridiaceae gen. nov. sp. nov., isolated from sediment in Xinjiang, China.</title>
        <authorList>
            <person name="Zhang R."/>
        </authorList>
    </citation>
    <scope>NUCLEOTIDE SEQUENCE</scope>
    <source>
        <strain evidence="6">D2Q-11</strain>
    </source>
</reference>
<keyword evidence="1" id="KW-0677">Repeat</keyword>
<dbReference type="EMBL" id="WSFT01000028">
    <property type="protein sequence ID" value="MBS4538033.1"/>
    <property type="molecule type" value="Genomic_DNA"/>
</dbReference>
<dbReference type="PANTHER" id="PTHR43855:SF1">
    <property type="entry name" value="THIOSULFATE SULFURTRANSFERASE"/>
    <property type="match status" value="1"/>
</dbReference>
<gene>
    <name evidence="6" type="ORF">GOQ27_06140</name>
</gene>
<dbReference type="PROSITE" id="PS50206">
    <property type="entry name" value="RHODANESE_3"/>
    <property type="match status" value="2"/>
</dbReference>
<evidence type="ECO:0000256" key="4">
    <source>
        <dbReference type="SAM" id="SignalP"/>
    </source>
</evidence>
<protein>
    <recommendedName>
        <fullName evidence="3">Sulfurtransferase</fullName>
    </recommendedName>
</protein>
<dbReference type="CDD" id="cd01448">
    <property type="entry name" value="TST_Repeat_1"/>
    <property type="match status" value="1"/>
</dbReference>
<dbReference type="InterPro" id="IPR001307">
    <property type="entry name" value="Thiosulphate_STrfase_CS"/>
</dbReference>
<accession>A0A942UT06</accession>
<dbReference type="SUPFAM" id="SSF52821">
    <property type="entry name" value="Rhodanese/Cell cycle control phosphatase"/>
    <property type="match status" value="2"/>
</dbReference>
<keyword evidence="3" id="KW-0808">Transferase</keyword>
<dbReference type="PROSITE" id="PS00683">
    <property type="entry name" value="RHODANESE_2"/>
    <property type="match status" value="1"/>
</dbReference>
<proteinExistence type="predicted"/>
<dbReference type="InterPro" id="IPR001763">
    <property type="entry name" value="Rhodanese-like_dom"/>
</dbReference>
<evidence type="ECO:0000259" key="5">
    <source>
        <dbReference type="PROSITE" id="PS50206"/>
    </source>
</evidence>
<evidence type="ECO:0000256" key="1">
    <source>
        <dbReference type="ARBA" id="ARBA00022737"/>
    </source>
</evidence>
<keyword evidence="4" id="KW-0732">Signal</keyword>
<name>A0A942UT06_9FIRM</name>